<evidence type="ECO:0000256" key="6">
    <source>
        <dbReference type="ARBA" id="ARBA00039449"/>
    </source>
</evidence>
<evidence type="ECO:0000256" key="5">
    <source>
        <dbReference type="ARBA" id="ARBA00039112"/>
    </source>
</evidence>
<reference evidence="13 14" key="1">
    <citation type="journal article" date="2016" name="Genome Biol. Evol.">
        <title>Divergent and convergent evolution of fungal pathogenicity.</title>
        <authorList>
            <person name="Shang Y."/>
            <person name="Xiao G."/>
            <person name="Zheng P."/>
            <person name="Cen K."/>
            <person name="Zhan S."/>
            <person name="Wang C."/>
        </authorList>
    </citation>
    <scope>NUCLEOTIDE SEQUENCE [LARGE SCALE GENOMIC DNA]</scope>
    <source>
        <strain evidence="13 14">RCEF 264</strain>
    </source>
</reference>
<evidence type="ECO:0000313" key="13">
    <source>
        <dbReference type="EMBL" id="OAA63423.1"/>
    </source>
</evidence>
<name>A0A167W771_9HYPO</name>
<keyword evidence="14" id="KW-1185">Reference proteome</keyword>
<dbReference type="STRING" id="1081102.A0A167W771"/>
<dbReference type="GO" id="GO:0002181">
    <property type="term" value="P:cytoplasmic translation"/>
    <property type="evidence" value="ECO:0007669"/>
    <property type="project" value="EnsemblFungi"/>
</dbReference>
<feature type="binding site" evidence="11">
    <location>
        <position position="78"/>
    </location>
    <ligand>
        <name>S-adenosyl-L-methionine</name>
        <dbReference type="ChEBI" id="CHEBI:59789"/>
    </ligand>
</feature>
<dbReference type="GO" id="GO:0005829">
    <property type="term" value="C:cytosol"/>
    <property type="evidence" value="ECO:0007669"/>
    <property type="project" value="EnsemblFungi"/>
</dbReference>
<dbReference type="Gene3D" id="3.40.50.150">
    <property type="entry name" value="Vaccinia Virus protein VP39"/>
    <property type="match status" value="1"/>
</dbReference>
<dbReference type="GO" id="GO:0071885">
    <property type="term" value="F:N-terminal protein N-methyltransferase activity"/>
    <property type="evidence" value="ECO:0007669"/>
    <property type="project" value="UniProtKB-EC"/>
</dbReference>
<comment type="caution">
    <text evidence="13">The sequence shown here is derived from an EMBL/GenBank/DDBJ whole genome shotgun (WGS) entry which is preliminary data.</text>
</comment>
<feature type="binding site" evidence="11">
    <location>
        <position position="148"/>
    </location>
    <ligand>
        <name>S-adenosyl-L-methionine</name>
        <dbReference type="ChEBI" id="CHEBI:59789"/>
    </ligand>
</feature>
<comment type="similarity">
    <text evidence="1">Belongs to the methyltransferase superfamily. NTM1 family.</text>
</comment>
<dbReference type="EC" id="2.1.1.244" evidence="5"/>
<protein>
    <recommendedName>
        <fullName evidence="6">Alpha N-terminal protein methyltransferase 1</fullName>
        <ecNumber evidence="5">2.1.1.244</ecNumber>
    </recommendedName>
    <alternativeName>
        <fullName evidence="7">X-Pro-Lys N-terminal protein methyltransferase 1</fullName>
    </alternativeName>
</protein>
<dbReference type="Pfam" id="PF05891">
    <property type="entry name" value="Methyltransf_PK"/>
    <property type="match status" value="1"/>
</dbReference>
<keyword evidence="4 11" id="KW-0949">S-adenosyl-L-methionine</keyword>
<evidence type="ECO:0000256" key="7">
    <source>
        <dbReference type="ARBA" id="ARBA00043129"/>
    </source>
</evidence>
<feature type="compositionally biased region" description="Polar residues" evidence="12">
    <location>
        <begin position="1"/>
        <end position="10"/>
    </location>
</feature>
<dbReference type="PANTHER" id="PTHR12753:SF0">
    <property type="entry name" value="ALPHA N-TERMINAL PROTEIN METHYLTRANSFERASE 1"/>
    <property type="match status" value="1"/>
</dbReference>
<evidence type="ECO:0000256" key="3">
    <source>
        <dbReference type="ARBA" id="ARBA00022679"/>
    </source>
</evidence>
<feature type="region of interest" description="Disordered" evidence="12">
    <location>
        <begin position="1"/>
        <end position="21"/>
    </location>
</feature>
<dbReference type="InterPro" id="IPR029063">
    <property type="entry name" value="SAM-dependent_MTases_sf"/>
</dbReference>
<evidence type="ECO:0000256" key="4">
    <source>
        <dbReference type="ARBA" id="ARBA00022691"/>
    </source>
</evidence>
<evidence type="ECO:0000256" key="8">
    <source>
        <dbReference type="ARBA" id="ARBA00047306"/>
    </source>
</evidence>
<evidence type="ECO:0000256" key="2">
    <source>
        <dbReference type="ARBA" id="ARBA00022603"/>
    </source>
</evidence>
<evidence type="ECO:0000256" key="10">
    <source>
        <dbReference type="ARBA" id="ARBA00048167"/>
    </source>
</evidence>
<dbReference type="EMBL" id="AZHD01000005">
    <property type="protein sequence ID" value="OAA63423.1"/>
    <property type="molecule type" value="Genomic_DNA"/>
</dbReference>
<dbReference type="AlphaFoldDB" id="A0A167W771"/>
<evidence type="ECO:0000256" key="12">
    <source>
        <dbReference type="SAM" id="MobiDB-lite"/>
    </source>
</evidence>
<dbReference type="PANTHER" id="PTHR12753">
    <property type="entry name" value="AD-003 - RELATED"/>
    <property type="match status" value="1"/>
</dbReference>
<dbReference type="GO" id="GO:0032259">
    <property type="term" value="P:methylation"/>
    <property type="evidence" value="ECO:0007669"/>
    <property type="project" value="UniProtKB-KW"/>
</dbReference>
<evidence type="ECO:0000256" key="11">
    <source>
        <dbReference type="PIRSR" id="PIRSR016958-1"/>
    </source>
</evidence>
<comment type="catalytic activity">
    <reaction evidence="10">
        <text>N-terminal L-alanyl-L-prolyl-L-lysyl-[protein] + 3 S-adenosyl-L-methionine = N-terminal N,N,N-trimethyl-L-alanyl-L-prolyl-L-lysyl-[protein] + 3 S-adenosyl-L-homocysteine + 3 H(+)</text>
        <dbReference type="Rhea" id="RHEA:54712"/>
        <dbReference type="Rhea" id="RHEA-COMP:13785"/>
        <dbReference type="Rhea" id="RHEA-COMP:13971"/>
        <dbReference type="ChEBI" id="CHEBI:15378"/>
        <dbReference type="ChEBI" id="CHEBI:57856"/>
        <dbReference type="ChEBI" id="CHEBI:59789"/>
        <dbReference type="ChEBI" id="CHEBI:138057"/>
        <dbReference type="ChEBI" id="CHEBI:138315"/>
        <dbReference type="EC" id="2.1.1.244"/>
    </reaction>
</comment>
<proteinExistence type="inferred from homology"/>
<evidence type="ECO:0000256" key="9">
    <source>
        <dbReference type="ARBA" id="ARBA00047885"/>
    </source>
</evidence>
<gene>
    <name evidence="13" type="ORF">SPI_03586</name>
</gene>
<keyword evidence="3" id="KW-0808">Transferase</keyword>
<accession>A0A167W771</accession>
<evidence type="ECO:0000313" key="14">
    <source>
        <dbReference type="Proteomes" id="UP000076874"/>
    </source>
</evidence>
<dbReference type="OrthoDB" id="1298661at2759"/>
<dbReference type="PIRSF" id="PIRSF016958">
    <property type="entry name" value="DUF858_MeTrfase_lik"/>
    <property type="match status" value="1"/>
</dbReference>
<dbReference type="InterPro" id="IPR008576">
    <property type="entry name" value="MeTrfase_NTM1"/>
</dbReference>
<sequence>MADMPQQASNDAARPNDRINTDESRRYWEAVSADDNGMLGGFPFVSRADLRGSRTFLAKLGIGSKPGLRRIGRALEGGAGIGRVTEGLLLDIAEEVDVIEPVAKFTSALKERLGVRNVYNVGLEDWTPEVSQDGRDGAGVRYGLVWNQWCTGYLKDEQLVAYLRRCGSVLEPGVGLLVVKENLTTTGMDDFDSVDSSVTRSESSFLDLFAKAGFRLVRSELQRGFPPEADLLPVKMYALKPKESA</sequence>
<comment type="catalytic activity">
    <reaction evidence="9">
        <text>N-terminal L-prolyl-L-prolyl-L-lysyl-[protein] + 2 S-adenosyl-L-methionine = N-terminal N,N-dimethyl-L-prolyl-L-prolyl-L-lysyl-[protein] + 2 S-adenosyl-L-homocysteine + 2 H(+)</text>
        <dbReference type="Rhea" id="RHEA:54736"/>
        <dbReference type="Rhea" id="RHEA-COMP:13787"/>
        <dbReference type="Rhea" id="RHEA-COMP:13974"/>
        <dbReference type="ChEBI" id="CHEBI:15378"/>
        <dbReference type="ChEBI" id="CHEBI:57856"/>
        <dbReference type="ChEBI" id="CHEBI:59789"/>
        <dbReference type="ChEBI" id="CHEBI:138059"/>
        <dbReference type="ChEBI" id="CHEBI:138318"/>
        <dbReference type="EC" id="2.1.1.244"/>
    </reaction>
</comment>
<comment type="catalytic activity">
    <reaction evidence="8">
        <text>N-terminal L-seryl-L-prolyl-L-lysyl-[protein] + 3 S-adenosyl-L-methionine = N-terminal N,N,N-trimethyl-L-seryl-L-prolyl-L-lysyl-[protein] + 3 S-adenosyl-L-homocysteine + 3 H(+)</text>
        <dbReference type="Rhea" id="RHEA:54724"/>
        <dbReference type="Rhea" id="RHEA-COMP:13789"/>
        <dbReference type="Rhea" id="RHEA-COMP:13973"/>
        <dbReference type="ChEBI" id="CHEBI:15378"/>
        <dbReference type="ChEBI" id="CHEBI:57856"/>
        <dbReference type="ChEBI" id="CHEBI:59789"/>
        <dbReference type="ChEBI" id="CHEBI:138061"/>
        <dbReference type="ChEBI" id="CHEBI:138317"/>
        <dbReference type="EC" id="2.1.1.244"/>
    </reaction>
</comment>
<evidence type="ECO:0000256" key="1">
    <source>
        <dbReference type="ARBA" id="ARBA00009059"/>
    </source>
</evidence>
<organism evidence="13 14">
    <name type="scientific">Niveomyces insectorum RCEF 264</name>
    <dbReference type="NCBI Taxonomy" id="1081102"/>
    <lineage>
        <taxon>Eukaryota</taxon>
        <taxon>Fungi</taxon>
        <taxon>Dikarya</taxon>
        <taxon>Ascomycota</taxon>
        <taxon>Pezizomycotina</taxon>
        <taxon>Sordariomycetes</taxon>
        <taxon>Hypocreomycetidae</taxon>
        <taxon>Hypocreales</taxon>
        <taxon>Cordycipitaceae</taxon>
        <taxon>Niveomyces</taxon>
    </lineage>
</organism>
<dbReference type="SUPFAM" id="SSF53335">
    <property type="entry name" value="S-adenosyl-L-methionine-dependent methyltransferases"/>
    <property type="match status" value="1"/>
</dbReference>
<feature type="binding site" evidence="11">
    <location>
        <position position="83"/>
    </location>
    <ligand>
        <name>S-adenosyl-L-methionine</name>
        <dbReference type="ChEBI" id="CHEBI:59789"/>
    </ligand>
</feature>
<keyword evidence="2" id="KW-0489">Methyltransferase</keyword>
<dbReference type="Proteomes" id="UP000076874">
    <property type="component" value="Unassembled WGS sequence"/>
</dbReference>